<feature type="transmembrane region" description="Helical" evidence="2">
    <location>
        <begin position="230"/>
        <end position="254"/>
    </location>
</feature>
<reference evidence="3 4" key="1">
    <citation type="submission" date="2015-07" db="EMBL/GenBank/DDBJ databases">
        <title>Comparative genomics of the Sigatoka disease complex on banana suggests a link between parallel evolutionary changes in Pseudocercospora fijiensis and Pseudocercospora eumusae and increased virulence on the banana host.</title>
        <authorList>
            <person name="Chang T.-C."/>
            <person name="Salvucci A."/>
            <person name="Crous P.W."/>
            <person name="Stergiopoulos I."/>
        </authorList>
    </citation>
    <scope>NUCLEOTIDE SEQUENCE [LARGE SCALE GENOMIC DNA]</scope>
    <source>
        <strain evidence="3 4">CBS 116634</strain>
    </source>
</reference>
<evidence type="ECO:0000313" key="3">
    <source>
        <dbReference type="EMBL" id="KXT18303.1"/>
    </source>
</evidence>
<dbReference type="AlphaFoldDB" id="A0A139IUA2"/>
<keyword evidence="2" id="KW-0812">Transmembrane</keyword>
<keyword evidence="2" id="KW-1133">Transmembrane helix</keyword>
<keyword evidence="4" id="KW-1185">Reference proteome</keyword>
<keyword evidence="2" id="KW-0472">Membrane</keyword>
<name>A0A139IUA2_9PEZI</name>
<proteinExistence type="predicted"/>
<gene>
    <name evidence="3" type="ORF">AC579_971</name>
</gene>
<evidence type="ECO:0000313" key="4">
    <source>
        <dbReference type="Proteomes" id="UP000073492"/>
    </source>
</evidence>
<accession>A0A139IUA2</accession>
<evidence type="ECO:0000256" key="1">
    <source>
        <dbReference type="SAM" id="MobiDB-lite"/>
    </source>
</evidence>
<dbReference type="Proteomes" id="UP000073492">
    <property type="component" value="Unassembled WGS sequence"/>
</dbReference>
<dbReference type="EMBL" id="LFZO01000008">
    <property type="protein sequence ID" value="KXT18303.1"/>
    <property type="molecule type" value="Genomic_DNA"/>
</dbReference>
<feature type="region of interest" description="Disordered" evidence="1">
    <location>
        <begin position="276"/>
        <end position="296"/>
    </location>
</feature>
<dbReference type="OrthoDB" id="4364105at2759"/>
<organism evidence="3 4">
    <name type="scientific">Pseudocercospora musae</name>
    <dbReference type="NCBI Taxonomy" id="113226"/>
    <lineage>
        <taxon>Eukaryota</taxon>
        <taxon>Fungi</taxon>
        <taxon>Dikarya</taxon>
        <taxon>Ascomycota</taxon>
        <taxon>Pezizomycotina</taxon>
        <taxon>Dothideomycetes</taxon>
        <taxon>Dothideomycetidae</taxon>
        <taxon>Mycosphaerellales</taxon>
        <taxon>Mycosphaerellaceae</taxon>
        <taxon>Pseudocercospora</taxon>
    </lineage>
</organism>
<sequence length="296" mass="30798">MSASAVPLTTAYAAPTYCSLNPTTAGWGGSLYIEVEYSTVTVEAVSSDSYVLPSTIYSTLTSTPDFPQWVIGGPYADYLKTCEPSPGIYGFSPGVCPQAWTPYLIQSSGSLTSAICCPTGEAAPDDTDYCTAAVVTPVVLNTASATGDGYAVQTFAPSQATTISSGQLYHYGNIAVTWAESDLPRFTPASAPVFMKNGIAVDTSTMTQTSTPTAPTAPTHTPKPGLSTGALAGIGVGAGVVGLALLGAAIFLIIRSIRRRGGRNAITYDSVPYESSYETQQTGSFRPEAYQPQQKS</sequence>
<evidence type="ECO:0000256" key="2">
    <source>
        <dbReference type="SAM" id="Phobius"/>
    </source>
</evidence>
<evidence type="ECO:0008006" key="5">
    <source>
        <dbReference type="Google" id="ProtNLM"/>
    </source>
</evidence>
<comment type="caution">
    <text evidence="3">The sequence shown here is derived from an EMBL/GenBank/DDBJ whole genome shotgun (WGS) entry which is preliminary data.</text>
</comment>
<protein>
    <recommendedName>
        <fullName evidence="5">Mid2 domain-containing protein</fullName>
    </recommendedName>
</protein>